<dbReference type="AlphaFoldDB" id="A0A6A6BT91"/>
<dbReference type="GeneID" id="54301301"/>
<dbReference type="Pfam" id="PF18137">
    <property type="entry name" value="WHD_ORC"/>
    <property type="match status" value="1"/>
</dbReference>
<dbReference type="InterPro" id="IPR040855">
    <property type="entry name" value="ORC_WH_C"/>
</dbReference>
<proteinExistence type="inferred from homology"/>
<keyword evidence="4" id="KW-0238">DNA-binding</keyword>
<evidence type="ECO:0000313" key="9">
    <source>
        <dbReference type="Proteomes" id="UP000799438"/>
    </source>
</evidence>
<dbReference type="CDD" id="cd20704">
    <property type="entry name" value="Orc3"/>
    <property type="match status" value="2"/>
</dbReference>
<evidence type="ECO:0000256" key="4">
    <source>
        <dbReference type="ARBA" id="ARBA00023125"/>
    </source>
</evidence>
<organism evidence="8 9">
    <name type="scientific">Aplosporella prunicola CBS 121167</name>
    <dbReference type="NCBI Taxonomy" id="1176127"/>
    <lineage>
        <taxon>Eukaryota</taxon>
        <taxon>Fungi</taxon>
        <taxon>Dikarya</taxon>
        <taxon>Ascomycota</taxon>
        <taxon>Pezizomycotina</taxon>
        <taxon>Dothideomycetes</taxon>
        <taxon>Dothideomycetes incertae sedis</taxon>
        <taxon>Botryosphaeriales</taxon>
        <taxon>Aplosporellaceae</taxon>
        <taxon>Aplosporella</taxon>
    </lineage>
</organism>
<evidence type="ECO:0000313" key="8">
    <source>
        <dbReference type="EMBL" id="KAF2146603.1"/>
    </source>
</evidence>
<evidence type="ECO:0000256" key="3">
    <source>
        <dbReference type="ARBA" id="ARBA00022705"/>
    </source>
</evidence>
<name>A0A6A6BT91_9PEZI</name>
<dbReference type="GO" id="GO:0006270">
    <property type="term" value="P:DNA replication initiation"/>
    <property type="evidence" value="ECO:0007669"/>
    <property type="project" value="TreeGrafter"/>
</dbReference>
<keyword evidence="3" id="KW-0235">DNA replication</keyword>
<evidence type="ECO:0000256" key="5">
    <source>
        <dbReference type="ARBA" id="ARBA00023242"/>
    </source>
</evidence>
<evidence type="ECO:0000259" key="6">
    <source>
        <dbReference type="Pfam" id="PF07034"/>
    </source>
</evidence>
<dbReference type="InterPro" id="IPR020795">
    <property type="entry name" value="ORC3"/>
</dbReference>
<evidence type="ECO:0000256" key="2">
    <source>
        <dbReference type="ARBA" id="ARBA00010977"/>
    </source>
</evidence>
<comment type="similarity">
    <text evidence="2">Belongs to the ORC3 family.</text>
</comment>
<sequence>MEHEKCYVFKPHEERPAKRRRVTALSENPSWQLRNQTCRELWAVQQQQRIDEVLTDVNRTTLDGIIDFVSGTPASKDQGSKIPTGLVVVGPSIASHAQFFDSLAKRTTQEANSVFVTLTSGDCPNLKTLLKTLIRKGTSAEDLDGDELVSTRRKGPKLLNYDLQLLHEWCKEQEPTHVVVAIQDSEAFEGSLLAEAIQLFQSWLDRIPFLLLFGIATSTEGFEEKLPGAAIRCLQGEKFDVVQADQVLEQVFHTVVSGEQSLWMGAGLSSRLLDRQKDHIQSVEAFVDAFKYAYMCHFYANSLSIFLRKDLSYEQMSSDDLEALRNLDSFRRLAEDLVDKGETMTVRDLLESDEVLFQYTVKETREFQSKIRDLIDAVELIGILKGCVPKSSIVSFSSLYVRAVSGELQGSPLVRELLLSVKKSPSDVLSKILSCLNDSALCTKVQALQRDLDELLSTAEHPEQPLRSKHDVHNETLRTTIVAQKVELSKQKSKLSKKDTAYSKIVEQLHSTLDEYFKKTLIQPKDYFLHEIVLYDLKSPHVDVFTPRPRFAVERALSAPHDYLNCSCCATSKGNGAAGGSLASSQPPVAILYQLYLESGSLINVNDLWLAFNAIINEDDEDEEMAMALFQRSLAEMKYLGLIKSSRKKTDHVAKVAWKGL</sequence>
<dbReference type="PANTHER" id="PTHR12748:SF0">
    <property type="entry name" value="ORIGIN RECOGNITION COMPLEX SUBUNIT 3"/>
    <property type="match status" value="1"/>
</dbReference>
<comment type="subcellular location">
    <subcellularLocation>
        <location evidence="1">Nucleus</location>
    </subcellularLocation>
</comment>
<protein>
    <submittedName>
        <fullName evidence="8">Uncharacterized protein</fullName>
    </submittedName>
</protein>
<accession>A0A6A6BT91</accession>
<dbReference type="RefSeq" id="XP_033402312.1">
    <property type="nucleotide sequence ID" value="XM_033543804.1"/>
</dbReference>
<feature type="domain" description="Origin recognition complex subunit 3 N-terminal" evidence="6">
    <location>
        <begin position="4"/>
        <end position="306"/>
    </location>
</feature>
<dbReference type="OrthoDB" id="10265211at2759"/>
<dbReference type="GO" id="GO:0003688">
    <property type="term" value="F:DNA replication origin binding"/>
    <property type="evidence" value="ECO:0007669"/>
    <property type="project" value="TreeGrafter"/>
</dbReference>
<dbReference type="GO" id="GO:0031261">
    <property type="term" value="C:DNA replication preinitiation complex"/>
    <property type="evidence" value="ECO:0007669"/>
    <property type="project" value="TreeGrafter"/>
</dbReference>
<gene>
    <name evidence="8" type="ORF">K452DRAFT_314852</name>
</gene>
<evidence type="ECO:0000259" key="7">
    <source>
        <dbReference type="Pfam" id="PF18137"/>
    </source>
</evidence>
<keyword evidence="5" id="KW-0539">Nucleus</keyword>
<dbReference type="PANTHER" id="PTHR12748">
    <property type="entry name" value="ORIGIN RECOGNITION COMPLEX SUBUNIT 3"/>
    <property type="match status" value="1"/>
</dbReference>
<reference evidence="8" key="1">
    <citation type="journal article" date="2020" name="Stud. Mycol.">
        <title>101 Dothideomycetes genomes: a test case for predicting lifestyles and emergence of pathogens.</title>
        <authorList>
            <person name="Haridas S."/>
            <person name="Albert R."/>
            <person name="Binder M."/>
            <person name="Bloem J."/>
            <person name="Labutti K."/>
            <person name="Salamov A."/>
            <person name="Andreopoulos B."/>
            <person name="Baker S."/>
            <person name="Barry K."/>
            <person name="Bills G."/>
            <person name="Bluhm B."/>
            <person name="Cannon C."/>
            <person name="Castanera R."/>
            <person name="Culley D."/>
            <person name="Daum C."/>
            <person name="Ezra D."/>
            <person name="Gonzalez J."/>
            <person name="Henrissat B."/>
            <person name="Kuo A."/>
            <person name="Liang C."/>
            <person name="Lipzen A."/>
            <person name="Lutzoni F."/>
            <person name="Magnuson J."/>
            <person name="Mondo S."/>
            <person name="Nolan M."/>
            <person name="Ohm R."/>
            <person name="Pangilinan J."/>
            <person name="Park H.-J."/>
            <person name="Ramirez L."/>
            <person name="Alfaro M."/>
            <person name="Sun H."/>
            <person name="Tritt A."/>
            <person name="Yoshinaga Y."/>
            <person name="Zwiers L.-H."/>
            <person name="Turgeon B."/>
            <person name="Goodwin S."/>
            <person name="Spatafora J."/>
            <person name="Crous P."/>
            <person name="Grigoriev I."/>
        </authorList>
    </citation>
    <scope>NUCLEOTIDE SEQUENCE</scope>
    <source>
        <strain evidence="8">CBS 121167</strain>
    </source>
</reference>
<dbReference type="Pfam" id="PF07034">
    <property type="entry name" value="ORC3_N"/>
    <property type="match status" value="1"/>
</dbReference>
<evidence type="ECO:0000256" key="1">
    <source>
        <dbReference type="ARBA" id="ARBA00004123"/>
    </source>
</evidence>
<dbReference type="EMBL" id="ML995475">
    <property type="protein sequence ID" value="KAF2146603.1"/>
    <property type="molecule type" value="Genomic_DNA"/>
</dbReference>
<dbReference type="GO" id="GO:0005664">
    <property type="term" value="C:nuclear origin of replication recognition complex"/>
    <property type="evidence" value="ECO:0007669"/>
    <property type="project" value="InterPro"/>
</dbReference>
<dbReference type="Proteomes" id="UP000799438">
    <property type="component" value="Unassembled WGS sequence"/>
</dbReference>
<feature type="domain" description="Origin recognition complex subunit 3 winged helix C-terminal" evidence="7">
    <location>
        <begin position="550"/>
        <end position="622"/>
    </location>
</feature>
<dbReference type="InterPro" id="IPR045667">
    <property type="entry name" value="ORC3_N"/>
</dbReference>
<dbReference type="GO" id="GO:0005656">
    <property type="term" value="C:nuclear pre-replicative complex"/>
    <property type="evidence" value="ECO:0007669"/>
    <property type="project" value="TreeGrafter"/>
</dbReference>
<keyword evidence="9" id="KW-1185">Reference proteome</keyword>